<keyword evidence="3" id="KW-1185">Reference proteome</keyword>
<accession>A0A4Y4CRQ5</accession>
<dbReference type="OrthoDB" id="6910240at2"/>
<dbReference type="GO" id="GO:0006310">
    <property type="term" value="P:DNA recombination"/>
    <property type="evidence" value="ECO:0007669"/>
    <property type="project" value="UniProtKB-KW"/>
</dbReference>
<dbReference type="InterPro" id="IPR011010">
    <property type="entry name" value="DNA_brk_join_enz"/>
</dbReference>
<dbReference type="InterPro" id="IPR013762">
    <property type="entry name" value="Integrase-like_cat_sf"/>
</dbReference>
<gene>
    <name evidence="2" type="ORF">ZRA01_16740</name>
</gene>
<dbReference type="GO" id="GO:0015074">
    <property type="term" value="P:DNA integration"/>
    <property type="evidence" value="ECO:0007669"/>
    <property type="project" value="InterPro"/>
</dbReference>
<protein>
    <recommendedName>
        <fullName evidence="4">Phage integrase family protein</fullName>
    </recommendedName>
</protein>
<dbReference type="SUPFAM" id="SSF56349">
    <property type="entry name" value="DNA breaking-rejoining enzymes"/>
    <property type="match status" value="1"/>
</dbReference>
<dbReference type="RefSeq" id="WP_141351218.1">
    <property type="nucleotide sequence ID" value="NZ_BJNV01000023.1"/>
</dbReference>
<keyword evidence="1" id="KW-0233">DNA recombination</keyword>
<comment type="caution">
    <text evidence="2">The sequence shown here is derived from an EMBL/GenBank/DDBJ whole genome shotgun (WGS) entry which is preliminary data.</text>
</comment>
<dbReference type="GO" id="GO:0003677">
    <property type="term" value="F:DNA binding"/>
    <property type="evidence" value="ECO:0007669"/>
    <property type="project" value="InterPro"/>
</dbReference>
<dbReference type="AlphaFoldDB" id="A0A4Y4CRQ5"/>
<reference evidence="2 3" key="1">
    <citation type="submission" date="2019-06" db="EMBL/GenBank/DDBJ databases">
        <title>Whole genome shotgun sequence of Zoogloea ramigera NBRC 15342.</title>
        <authorList>
            <person name="Hosoyama A."/>
            <person name="Uohara A."/>
            <person name="Ohji S."/>
            <person name="Ichikawa N."/>
        </authorList>
    </citation>
    <scope>NUCLEOTIDE SEQUENCE [LARGE SCALE GENOMIC DNA]</scope>
    <source>
        <strain evidence="2 3">NBRC 15342</strain>
    </source>
</reference>
<evidence type="ECO:0000313" key="3">
    <source>
        <dbReference type="Proteomes" id="UP000318422"/>
    </source>
</evidence>
<sequence>MPDYGYKVVYADPKLLAEAGFGLLAYQPFLLDPEPGYARHPNQFLLDRGLGYWDPKWRGEKRNPIPPSRISMKNFARWLANALEWADTRSIDLMRADYVSDLIGRYQEEMLKGIWSADNRPLAPETVNPRVQIALEFQMWAADKGLRDPFVIPTTTATYIAGSHDNSRSHEAKVVQSRKGKVKVNKRTLSFPSVEEIEAWRERVHHRPVVGATEGLIVDLVLNTAIRREEAACWRVDTLPLDLKDWKIANPDQPEEVQSVIVTIKYGTKGKQYGIDEHGDKIGPQGEIHVPLWIARRIHSYRNKERLMALKLQLKKGKSLEAQRRIMQKAVHLFLNPLTGLRYTGDQIYAFWSRVQGPAHWSPHQGRDWWACRYLEERMKQHSELLQQVLKTPNISREHSLVLALKDCAMTVIQMEIRPQLRHASSRTTETYLHWLFAKMRVPLAMTQQWVELDVEDVEEDDK</sequence>
<name>A0A4Y4CRQ5_ZOORA</name>
<organism evidence="2 3">
    <name type="scientific">Zoogloea ramigera</name>
    <dbReference type="NCBI Taxonomy" id="350"/>
    <lineage>
        <taxon>Bacteria</taxon>
        <taxon>Pseudomonadati</taxon>
        <taxon>Pseudomonadota</taxon>
        <taxon>Betaproteobacteria</taxon>
        <taxon>Rhodocyclales</taxon>
        <taxon>Zoogloeaceae</taxon>
        <taxon>Zoogloea</taxon>
    </lineage>
</organism>
<evidence type="ECO:0000256" key="1">
    <source>
        <dbReference type="ARBA" id="ARBA00023172"/>
    </source>
</evidence>
<evidence type="ECO:0008006" key="4">
    <source>
        <dbReference type="Google" id="ProtNLM"/>
    </source>
</evidence>
<evidence type="ECO:0000313" key="2">
    <source>
        <dbReference type="EMBL" id="GEC95601.1"/>
    </source>
</evidence>
<dbReference type="Proteomes" id="UP000318422">
    <property type="component" value="Unassembled WGS sequence"/>
</dbReference>
<dbReference type="Gene3D" id="1.10.443.10">
    <property type="entry name" value="Intergrase catalytic core"/>
    <property type="match status" value="1"/>
</dbReference>
<proteinExistence type="predicted"/>
<dbReference type="EMBL" id="BJNV01000023">
    <property type="protein sequence ID" value="GEC95601.1"/>
    <property type="molecule type" value="Genomic_DNA"/>
</dbReference>